<accession>A0A3P1C3L2</accession>
<reference evidence="1 2" key="1">
    <citation type="submission" date="2018-11" db="EMBL/GenBank/DDBJ databases">
        <authorList>
            <person name="Zhou Z."/>
            <person name="Wang G."/>
        </authorList>
    </citation>
    <scope>NUCLEOTIDE SEQUENCE [LARGE SCALE GENOMIC DNA]</scope>
    <source>
        <strain evidence="1 2">KCTC52004</strain>
    </source>
</reference>
<gene>
    <name evidence="1" type="ORF">EHT25_08810</name>
</gene>
<keyword evidence="2" id="KW-1185">Reference proteome</keyword>
<sequence length="371" mass="42274">MRVFTYYLYFLILSFVFPLKSKAQNYLNALTYRFDQSSINPALISPKARISVRASHSFIGTNIPMPILSSFLVAPFPHTIHSKVSIQACLRKLKLDLTVGRGFDFVSTQVYNDELPQPQRYLYDYRSLQRLIGLTGGLSIPIWSRNKTEVIGGFQFSYGHSSNHYLSRVLGFYPEIIGYHNVSFYVHLYSSSDPYLRAIRNNFNGGIGLAIRNPHFTVGIAYLDILKNTFPIVPFLTIHQLPYDVGNDVLKEITFPKRFTAYAEGHISLGQQFIVSPGVYFRSFSQKIQDHSDVTSLTDVNLDVRYKGWLRGGFGIWSLNGEQQLKNALVELSLGKRLQVGYSQIWGEVYKNKIHQGSIRYLVGALVETNR</sequence>
<proteinExistence type="predicted"/>
<name>A0A3P1C3L2_9BACT</name>
<dbReference type="Proteomes" id="UP000271925">
    <property type="component" value="Unassembled WGS sequence"/>
</dbReference>
<dbReference type="AlphaFoldDB" id="A0A3P1C3L2"/>
<evidence type="ECO:0000313" key="1">
    <source>
        <dbReference type="EMBL" id="RRB07859.1"/>
    </source>
</evidence>
<protein>
    <recommendedName>
        <fullName evidence="3">Type IX secretion system membrane protein PorP/SprF</fullName>
    </recommendedName>
</protein>
<dbReference type="RefSeq" id="WP_124873375.1">
    <property type="nucleotide sequence ID" value="NZ_RQJO01000007.1"/>
</dbReference>
<evidence type="ECO:0008006" key="3">
    <source>
        <dbReference type="Google" id="ProtNLM"/>
    </source>
</evidence>
<evidence type="ECO:0000313" key="2">
    <source>
        <dbReference type="Proteomes" id="UP000271925"/>
    </source>
</evidence>
<organism evidence="1 2">
    <name type="scientific">Larkinella rosea</name>
    <dbReference type="NCBI Taxonomy" id="2025312"/>
    <lineage>
        <taxon>Bacteria</taxon>
        <taxon>Pseudomonadati</taxon>
        <taxon>Bacteroidota</taxon>
        <taxon>Cytophagia</taxon>
        <taxon>Cytophagales</taxon>
        <taxon>Spirosomataceae</taxon>
        <taxon>Larkinella</taxon>
    </lineage>
</organism>
<dbReference type="EMBL" id="RQJO01000007">
    <property type="protein sequence ID" value="RRB07859.1"/>
    <property type="molecule type" value="Genomic_DNA"/>
</dbReference>
<comment type="caution">
    <text evidence="1">The sequence shown here is derived from an EMBL/GenBank/DDBJ whole genome shotgun (WGS) entry which is preliminary data.</text>
</comment>